<dbReference type="GO" id="GO:0016567">
    <property type="term" value="P:protein ubiquitination"/>
    <property type="evidence" value="ECO:0007669"/>
    <property type="project" value="UniProtKB-UniRule"/>
</dbReference>
<organism evidence="15 16">
    <name type="scientific">Octopus sinensis</name>
    <name type="common">East Asian common octopus</name>
    <dbReference type="NCBI Taxonomy" id="2607531"/>
    <lineage>
        <taxon>Eukaryota</taxon>
        <taxon>Metazoa</taxon>
        <taxon>Spiralia</taxon>
        <taxon>Lophotrochozoa</taxon>
        <taxon>Mollusca</taxon>
        <taxon>Cephalopoda</taxon>
        <taxon>Coleoidea</taxon>
        <taxon>Octopodiformes</taxon>
        <taxon>Octopoda</taxon>
        <taxon>Incirrata</taxon>
        <taxon>Octopodidae</taxon>
        <taxon>Octopus</taxon>
    </lineage>
</organism>
<feature type="domain" description="RING-type" evidence="13">
    <location>
        <begin position="462"/>
        <end position="517"/>
    </location>
</feature>
<keyword evidence="4 11" id="KW-0808">Transferase</keyword>
<name>A0A7E6FP40_9MOLL</name>
<evidence type="ECO:0000256" key="9">
    <source>
        <dbReference type="ARBA" id="ARBA00022976"/>
    </source>
</evidence>
<dbReference type="InterPro" id="IPR001841">
    <property type="entry name" value="Znf_RING"/>
</dbReference>
<dbReference type="InterPro" id="IPR039398">
    <property type="entry name" value="Deltex_fam"/>
</dbReference>
<evidence type="ECO:0000256" key="1">
    <source>
        <dbReference type="ARBA" id="ARBA00000900"/>
    </source>
</evidence>
<dbReference type="InterPro" id="IPR039399">
    <property type="entry name" value="Deltex_C_sf"/>
</dbReference>
<dbReference type="Pfam" id="PF02825">
    <property type="entry name" value="WWE"/>
    <property type="match status" value="2"/>
</dbReference>
<feature type="compositionally biased region" description="Polar residues" evidence="12">
    <location>
        <begin position="180"/>
        <end position="198"/>
    </location>
</feature>
<dbReference type="UniPathway" id="UPA00143"/>
<evidence type="ECO:0000256" key="3">
    <source>
        <dbReference type="ARBA" id="ARBA00009413"/>
    </source>
</evidence>
<dbReference type="InterPro" id="IPR037197">
    <property type="entry name" value="WWE_dom_sf"/>
</dbReference>
<dbReference type="GO" id="GO:0007219">
    <property type="term" value="P:Notch signaling pathway"/>
    <property type="evidence" value="ECO:0007669"/>
    <property type="project" value="UniProtKB-KW"/>
</dbReference>
<feature type="compositionally biased region" description="Low complexity" evidence="12">
    <location>
        <begin position="199"/>
        <end position="218"/>
    </location>
</feature>
<keyword evidence="9" id="KW-0914">Notch signaling pathway</keyword>
<dbReference type="SUPFAM" id="SSF57850">
    <property type="entry name" value="RING/U-box"/>
    <property type="match status" value="1"/>
</dbReference>
<dbReference type="CDD" id="cd16459">
    <property type="entry name" value="RING-H2_DTX1-like"/>
    <property type="match status" value="1"/>
</dbReference>
<keyword evidence="11" id="KW-0963">Cytoplasm</keyword>
<dbReference type="RefSeq" id="XP_036369369.1">
    <property type="nucleotide sequence ID" value="XM_036513476.1"/>
</dbReference>
<keyword evidence="15" id="KW-1185">Reference proteome</keyword>
<comment type="catalytic activity">
    <reaction evidence="1 11">
        <text>S-ubiquitinyl-[E2 ubiquitin-conjugating enzyme]-L-cysteine + [acceptor protein]-L-lysine = [E2 ubiquitin-conjugating enzyme]-L-cysteine + N(6)-ubiquitinyl-[acceptor protein]-L-lysine.</text>
        <dbReference type="EC" id="2.3.2.27"/>
    </reaction>
</comment>
<evidence type="ECO:0000256" key="11">
    <source>
        <dbReference type="RuleBase" id="RU367105"/>
    </source>
</evidence>
<dbReference type="Gene3D" id="3.30.40.10">
    <property type="entry name" value="Zinc/RING finger domain, C3HC4 (zinc finger)"/>
    <property type="match status" value="1"/>
</dbReference>
<dbReference type="Gene3D" id="3.30.390.130">
    <property type="match status" value="1"/>
</dbReference>
<dbReference type="Pfam" id="PF18102">
    <property type="entry name" value="DTC"/>
    <property type="match status" value="1"/>
</dbReference>
<evidence type="ECO:0000259" key="14">
    <source>
        <dbReference type="PROSITE" id="PS50918"/>
    </source>
</evidence>
<dbReference type="InterPro" id="IPR013083">
    <property type="entry name" value="Znf_RING/FYVE/PHD"/>
</dbReference>
<dbReference type="SMART" id="SM00184">
    <property type="entry name" value="RING"/>
    <property type="match status" value="1"/>
</dbReference>
<evidence type="ECO:0000256" key="12">
    <source>
        <dbReference type="SAM" id="MobiDB-lite"/>
    </source>
</evidence>
<feature type="region of interest" description="Disordered" evidence="12">
    <location>
        <begin position="178"/>
        <end position="254"/>
    </location>
</feature>
<dbReference type="AlphaFoldDB" id="A0A7E6FP40"/>
<dbReference type="PANTHER" id="PTHR12622">
    <property type="entry name" value="DELTEX-RELATED"/>
    <property type="match status" value="1"/>
</dbReference>
<feature type="compositionally biased region" description="Basic residues" evidence="12">
    <location>
        <begin position="219"/>
        <end position="236"/>
    </location>
</feature>
<proteinExistence type="inferred from homology"/>
<dbReference type="FunFam" id="3.30.390.130:FF:000001">
    <property type="entry name" value="Probable E3 ubiquitin-protein ligase DTX3"/>
    <property type="match status" value="1"/>
</dbReference>
<comment type="pathway">
    <text evidence="2 11">Protein modification; protein ubiquitination.</text>
</comment>
<comment type="subcellular location">
    <subcellularLocation>
        <location evidence="11">Cytoplasm</location>
    </subcellularLocation>
</comment>
<evidence type="ECO:0000259" key="13">
    <source>
        <dbReference type="PROSITE" id="PS50089"/>
    </source>
</evidence>
<evidence type="ECO:0000313" key="16">
    <source>
        <dbReference type="RefSeq" id="XP_036369369.1"/>
    </source>
</evidence>
<dbReference type="InterPro" id="IPR018123">
    <property type="entry name" value="WWE-dom_subgr"/>
</dbReference>
<reference evidence="16" key="1">
    <citation type="submission" date="2025-08" db="UniProtKB">
        <authorList>
            <consortium name="RefSeq"/>
        </authorList>
    </citation>
    <scope>IDENTIFICATION</scope>
</reference>
<dbReference type="EC" id="2.3.2.27" evidence="11"/>
<dbReference type="Gene3D" id="3.30.720.50">
    <property type="match status" value="2"/>
</dbReference>
<dbReference type="SUPFAM" id="SSF117839">
    <property type="entry name" value="WWE domain"/>
    <property type="match status" value="2"/>
</dbReference>
<keyword evidence="8 11" id="KW-0862">Zinc</keyword>
<dbReference type="GO" id="GO:0008270">
    <property type="term" value="F:zinc ion binding"/>
    <property type="evidence" value="ECO:0007669"/>
    <property type="project" value="UniProtKB-KW"/>
</dbReference>
<dbReference type="SMART" id="SM00678">
    <property type="entry name" value="WWE"/>
    <property type="match status" value="2"/>
</dbReference>
<accession>A0A7E6FP40</accession>
<dbReference type="InterPro" id="IPR004170">
    <property type="entry name" value="WWE_dom"/>
</dbReference>
<dbReference type="CDD" id="cd09633">
    <property type="entry name" value="Deltex_C"/>
    <property type="match status" value="1"/>
</dbReference>
<dbReference type="GO" id="GO:0061630">
    <property type="term" value="F:ubiquitin protein ligase activity"/>
    <property type="evidence" value="ECO:0007669"/>
    <property type="project" value="UniProtKB-UniRule"/>
</dbReference>
<dbReference type="KEGG" id="osn:115224515"/>
<feature type="region of interest" description="Disordered" evidence="12">
    <location>
        <begin position="660"/>
        <end position="686"/>
    </location>
</feature>
<evidence type="ECO:0000256" key="5">
    <source>
        <dbReference type="ARBA" id="ARBA00022723"/>
    </source>
</evidence>
<keyword evidence="7 10" id="KW-0863">Zinc-finger</keyword>
<evidence type="ECO:0000256" key="4">
    <source>
        <dbReference type="ARBA" id="ARBA00022679"/>
    </source>
</evidence>
<keyword evidence="6" id="KW-0677">Repeat</keyword>
<keyword evidence="5 11" id="KW-0479">Metal-binding</keyword>
<dbReference type="PROSITE" id="PS50089">
    <property type="entry name" value="ZF_RING_2"/>
    <property type="match status" value="1"/>
</dbReference>
<evidence type="ECO:0000256" key="10">
    <source>
        <dbReference type="PROSITE-ProRule" id="PRU00175"/>
    </source>
</evidence>
<evidence type="ECO:0000256" key="2">
    <source>
        <dbReference type="ARBA" id="ARBA00004906"/>
    </source>
</evidence>
<comment type="similarity">
    <text evidence="3 11">Belongs to the Deltex family.</text>
</comment>
<dbReference type="Proteomes" id="UP000515154">
    <property type="component" value="Linkage group LG25"/>
</dbReference>
<evidence type="ECO:0000313" key="15">
    <source>
        <dbReference type="Proteomes" id="UP000515154"/>
    </source>
</evidence>
<protein>
    <recommendedName>
        <fullName evidence="11">E3 ubiquitin-protein ligase</fullName>
        <ecNumber evidence="11">2.3.2.27</ecNumber>
    </recommendedName>
</protein>
<sequence>MAAPGSMDMIVVWEWFMQGVWRPYDPLITNFIEKYRAINSRINLGAVDQKLVMYDIDFVTQTQVRHGTGTSRPIRRQLYPRDNPAGKGIVWQWEADQPGNWQMFDMITLCLIESSWLQGLQSVDLSKSPNICMPYFLDLASMKQIRIETGNARKIRRTTLTYFYPLAVASPMMPALNMHSPMSQTSPLAQQQVPPSLLQQQQQQQQQQQFQQQQQQQQHPHHHHQQQQHQHHHQHHPQQQQQQQQPQQQQHQQAHFIPSITSNSNIIVNPNLNTAGMIGAGSRLGNQTPLYAHPSQMQLSQHPQSAHHSGQMIGQQQQPSMSLQPVHCQPRQAYLPPYSGYSNGLDPLANGVQSTRALFHMPGAHQPSLSNASVPLNQPTNMKTIGRLISPVVSNITNILVSPAIPVRLPPGQIHHGAVSGRAQTHGRISLTKSSTKLGRGAGEVLKNYVNKVDQPPAEEDCCICYEKIDQPSGYGDGIDKECVKLKKCGHFFHRLCLYAMYNNGHKDDSIQCPTCKTIYGKKLGNCPDGEMDYITIPESLPGYQNTGTIRILYDIKAGIQGPEHPNPGKRFTTKGFPRCCYLPENEKGRKVLSLLIKAWKRRLIFTIGTSTTTGEANTVTWNEIHHKTELYTNYTGHGYPDPNYLDNVLLELAAQGVIDDGSSDESDSEIKSSSLDSGVEMAVSS</sequence>
<dbReference type="InterPro" id="IPR039396">
    <property type="entry name" value="Deltex_C"/>
</dbReference>
<dbReference type="PROSITE" id="PS50918">
    <property type="entry name" value="WWE"/>
    <property type="match status" value="2"/>
</dbReference>
<feature type="domain" description="WWE" evidence="14">
    <location>
        <begin position="1"/>
        <end position="76"/>
    </location>
</feature>
<dbReference type="GO" id="GO:0005737">
    <property type="term" value="C:cytoplasm"/>
    <property type="evidence" value="ECO:0007669"/>
    <property type="project" value="UniProtKB-SubCell"/>
</dbReference>
<evidence type="ECO:0000256" key="8">
    <source>
        <dbReference type="ARBA" id="ARBA00022833"/>
    </source>
</evidence>
<evidence type="ECO:0000256" key="7">
    <source>
        <dbReference type="ARBA" id="ARBA00022771"/>
    </source>
</evidence>
<dbReference type="FunFam" id="3.30.40.10:FF:000097">
    <property type="entry name" value="E3 ubiquitin-protein ligase DTX4"/>
    <property type="match status" value="1"/>
</dbReference>
<feature type="domain" description="WWE" evidence="14">
    <location>
        <begin position="77"/>
        <end position="157"/>
    </location>
</feature>
<evidence type="ECO:0000256" key="6">
    <source>
        <dbReference type="ARBA" id="ARBA00022737"/>
    </source>
</evidence>
<gene>
    <name evidence="16" type="primary">LOC115224515</name>
</gene>
<feature type="compositionally biased region" description="Low complexity" evidence="12">
    <location>
        <begin position="237"/>
        <end position="253"/>
    </location>
</feature>